<dbReference type="AlphaFoldDB" id="Q18369"/>
<organism evidence="2 3">
    <name type="scientific">Caenorhabditis elegans</name>
    <dbReference type="NCBI Taxonomy" id="6239"/>
    <lineage>
        <taxon>Eukaryota</taxon>
        <taxon>Metazoa</taxon>
        <taxon>Ecdysozoa</taxon>
        <taxon>Nematoda</taxon>
        <taxon>Chromadorea</taxon>
        <taxon>Rhabditida</taxon>
        <taxon>Rhabditina</taxon>
        <taxon>Rhabditomorpha</taxon>
        <taxon>Rhabditoidea</taxon>
        <taxon>Rhabditidae</taxon>
        <taxon>Peloderinae</taxon>
        <taxon>Caenorhabditis</taxon>
    </lineage>
</organism>
<dbReference type="EMBL" id="BX284606">
    <property type="protein sequence ID" value="CAA90027.2"/>
    <property type="molecule type" value="Genomic_DNA"/>
</dbReference>
<dbReference type="HOGENOM" id="CLU_909830_0_0_1"/>
<gene>
    <name evidence="2 4" type="ORF">C33D3.3</name>
    <name evidence="2" type="ORF">CELE_C33D3.3</name>
</gene>
<name>Q18369_CAEEL</name>
<protein>
    <submittedName>
        <fullName evidence="2">GATA-type domain-containing protein</fullName>
    </submittedName>
</protein>
<evidence type="ECO:0000256" key="1">
    <source>
        <dbReference type="SAM" id="MobiDB-lite"/>
    </source>
</evidence>
<feature type="region of interest" description="Disordered" evidence="1">
    <location>
        <begin position="181"/>
        <end position="202"/>
    </location>
</feature>
<dbReference type="GeneID" id="183156"/>
<dbReference type="STRING" id="6239.C33D3.3.1"/>
<dbReference type="KEGG" id="cel:CELE_C33D3.3"/>
<dbReference type="PaxDb" id="6239-C33D3.3"/>
<dbReference type="Bgee" id="WBGene00007894">
    <property type="expression patterns" value="Expressed in larva and 2 other cell types or tissues"/>
</dbReference>
<accession>Q18369</accession>
<dbReference type="AGR" id="WB:WBGene00007894"/>
<dbReference type="RefSeq" id="NP_509756.2">
    <property type="nucleotide sequence ID" value="NM_077355.5"/>
</dbReference>
<dbReference type="IntAct" id="Q18369">
    <property type="interactions" value="1"/>
</dbReference>
<dbReference type="Proteomes" id="UP000001940">
    <property type="component" value="Chromosome X"/>
</dbReference>
<keyword evidence="3" id="KW-1185">Reference proteome</keyword>
<evidence type="ECO:0000313" key="3">
    <source>
        <dbReference type="Proteomes" id="UP000001940"/>
    </source>
</evidence>
<evidence type="ECO:0000313" key="4">
    <source>
        <dbReference type="WormBase" id="C33D3.3"/>
    </source>
</evidence>
<proteinExistence type="predicted"/>
<dbReference type="InParanoid" id="Q18369"/>
<dbReference type="UCSC" id="C33D3.3">
    <property type="organism name" value="c. elegans"/>
</dbReference>
<reference evidence="2 3" key="1">
    <citation type="journal article" date="1998" name="Science">
        <title>Genome sequence of the nematode C. elegans: a platform for investigating biology.</title>
        <authorList>
            <consortium name="The C. elegans sequencing consortium"/>
            <person name="Sulson J.E."/>
            <person name="Waterston R."/>
        </authorList>
    </citation>
    <scope>NUCLEOTIDE SEQUENCE [LARGE SCALE GENOMIC DNA]</scope>
    <source>
        <strain evidence="2 3">Bristol N2</strain>
    </source>
</reference>
<dbReference type="CTD" id="183156"/>
<dbReference type="WormBase" id="C33D3.3">
    <property type="protein sequence ID" value="CE45480"/>
    <property type="gene ID" value="WBGene00007894"/>
</dbReference>
<dbReference type="SMR" id="Q18369"/>
<sequence>MQHFCDNLSTPGCKKIRRNIFGNCLYCACRTSSQITSEGVREFVCKTCKINEGIFTYKCDNCKCWNKGSRKPTLHPVTDIPICWKCYLYFKEYRKNRPSEILKLIMKKPATMPPVQNKLPSTPPEHVCEKCSHCTAIICSHCYPYNSYSHPKTTKLVCRNCHLYFHHYKTDRPVKLEMKRKSRKNKKHNFEEKQPNQSIQSTSHHYNPVVTENTKNYIQFDTVFENLDTFHPFDSNINPRNDYWDQQYHQASPSSLQPTFFIGGYSQDYYQNGYSHQMPTTFEDYYSYPQNVPVYDSRNPNHFYGY</sequence>
<evidence type="ECO:0000313" key="2">
    <source>
        <dbReference type="EMBL" id="CAA90027.2"/>
    </source>
</evidence>